<dbReference type="KEGG" id="gtt:GUITHDRAFT_136181"/>
<feature type="compositionally biased region" description="Acidic residues" evidence="1">
    <location>
        <begin position="38"/>
        <end position="54"/>
    </location>
</feature>
<organism evidence="2">
    <name type="scientific">Guillardia theta (strain CCMP2712)</name>
    <name type="common">Cryptophyte</name>
    <dbReference type="NCBI Taxonomy" id="905079"/>
    <lineage>
        <taxon>Eukaryota</taxon>
        <taxon>Cryptophyceae</taxon>
        <taxon>Pyrenomonadales</taxon>
        <taxon>Geminigeraceae</taxon>
        <taxon>Guillardia</taxon>
    </lineage>
</organism>
<dbReference type="GeneID" id="17305680"/>
<feature type="region of interest" description="Disordered" evidence="1">
    <location>
        <begin position="131"/>
        <end position="157"/>
    </location>
</feature>
<reference evidence="2 4" key="1">
    <citation type="journal article" date="2012" name="Nature">
        <title>Algal genomes reveal evolutionary mosaicism and the fate of nucleomorphs.</title>
        <authorList>
            <consortium name="DOE Joint Genome Institute"/>
            <person name="Curtis B.A."/>
            <person name="Tanifuji G."/>
            <person name="Burki F."/>
            <person name="Gruber A."/>
            <person name="Irimia M."/>
            <person name="Maruyama S."/>
            <person name="Arias M.C."/>
            <person name="Ball S.G."/>
            <person name="Gile G.H."/>
            <person name="Hirakawa Y."/>
            <person name="Hopkins J.F."/>
            <person name="Kuo A."/>
            <person name="Rensing S.A."/>
            <person name="Schmutz J."/>
            <person name="Symeonidi A."/>
            <person name="Elias M."/>
            <person name="Eveleigh R.J."/>
            <person name="Herman E.K."/>
            <person name="Klute M.J."/>
            <person name="Nakayama T."/>
            <person name="Obornik M."/>
            <person name="Reyes-Prieto A."/>
            <person name="Armbrust E.V."/>
            <person name="Aves S.J."/>
            <person name="Beiko R.G."/>
            <person name="Coutinho P."/>
            <person name="Dacks J.B."/>
            <person name="Durnford D.G."/>
            <person name="Fast N.M."/>
            <person name="Green B.R."/>
            <person name="Grisdale C.J."/>
            <person name="Hempel F."/>
            <person name="Henrissat B."/>
            <person name="Hoppner M.P."/>
            <person name="Ishida K."/>
            <person name="Kim E."/>
            <person name="Koreny L."/>
            <person name="Kroth P.G."/>
            <person name="Liu Y."/>
            <person name="Malik S.B."/>
            <person name="Maier U.G."/>
            <person name="McRose D."/>
            <person name="Mock T."/>
            <person name="Neilson J.A."/>
            <person name="Onodera N.T."/>
            <person name="Poole A.M."/>
            <person name="Pritham E.J."/>
            <person name="Richards T.A."/>
            <person name="Rocap G."/>
            <person name="Roy S.W."/>
            <person name="Sarai C."/>
            <person name="Schaack S."/>
            <person name="Shirato S."/>
            <person name="Slamovits C.H."/>
            <person name="Spencer D.F."/>
            <person name="Suzuki S."/>
            <person name="Worden A.Z."/>
            <person name="Zauner S."/>
            <person name="Barry K."/>
            <person name="Bell C."/>
            <person name="Bharti A.K."/>
            <person name="Crow J.A."/>
            <person name="Grimwood J."/>
            <person name="Kramer R."/>
            <person name="Lindquist E."/>
            <person name="Lucas S."/>
            <person name="Salamov A."/>
            <person name="McFadden G.I."/>
            <person name="Lane C.E."/>
            <person name="Keeling P.J."/>
            <person name="Gray M.W."/>
            <person name="Grigoriev I.V."/>
            <person name="Archibald J.M."/>
        </authorList>
    </citation>
    <scope>NUCLEOTIDE SEQUENCE</scope>
    <source>
        <strain evidence="2 4">CCMP2712</strain>
    </source>
</reference>
<dbReference type="PaxDb" id="55529-EKX48986"/>
<keyword evidence="4" id="KW-1185">Reference proteome</keyword>
<reference evidence="3" key="3">
    <citation type="submission" date="2016-03" db="UniProtKB">
        <authorList>
            <consortium name="EnsemblProtists"/>
        </authorList>
    </citation>
    <scope>IDENTIFICATION</scope>
</reference>
<dbReference type="OrthoDB" id="9904559at2759"/>
<dbReference type="EnsemblProtists" id="EKX48986">
    <property type="protein sequence ID" value="EKX48986"/>
    <property type="gene ID" value="GUITHDRAFT_136181"/>
</dbReference>
<feature type="compositionally biased region" description="Basic and acidic residues" evidence="1">
    <location>
        <begin position="136"/>
        <end position="153"/>
    </location>
</feature>
<evidence type="ECO:0000313" key="2">
    <source>
        <dbReference type="EMBL" id="EKX48986.1"/>
    </source>
</evidence>
<dbReference type="Proteomes" id="UP000011087">
    <property type="component" value="Unassembled WGS sequence"/>
</dbReference>
<dbReference type="HOGENOM" id="CLU_255295_0_0_1"/>
<accession>L1JKF9</accession>
<sequence>MENDDMLGSSPVQQSKRRRTDDPAAPVSPEGKLAASADESEDTESEEELEEDTPYGERIEDLRNLLHDVTTLVPQKRMQEFAQLRNRCQEVEQVMRKKKVCLFGANGNGKSYLINMWLMLTSCLSAEYQQGNEESSGAKKETAEDDDKNERRVKTYSNTSSPLNDIDLVIEKYTRCTPLFRKQEKNQETFGNQLPSHLLPSKNLGSSLTPCAINLVYSRRYYMEVEYLSKEELLEDAGPWISCQRGGNSYKKKFREMRSRYDAVVADEFKTVDEKIPDNVTSTDDIRIKPGLEKVAGNRYRFKGNGKDLHNDRQFIRDKLDKLLEQEIFKTGVKSEKIGVPSTILQQVDQITDCPGTNELQELPRVEQHDVIVILEKRSLDSSCSSIEFLKSTDFIRNMIKHGQSHQMVVFLCIENSSDMIDHYYNIIKGNGQNIQQMHDDMIKKSSKYMYETLFECCMEEGMDHNEAISRAKEINASIIYSVIYPSLYTAIEFDKAWREEHAQDLPRILSTIDCYTMLGVFRRLPAQVLSNVAPEFYRDIETFIERITQEGELTREQMKPLKATESMIEAAEEFRSMFKINRKTETRVKAKMEAPYDALDTYLDLCHEKLEKCVKKFVELDGNETVQQAFVEWLQGLIQETQITKENKAWMSSKWVGRGDECSFYVAVSRWWADKLKYDELEDVLRQFLSELMRFLPGNKKSTNYELLLNKYINTRLQENQFETAKDSFFLTGKSALHLSQSNFETRILREAQLQAIKAYLKRHEKDANRLKIDAYKRKLQEGASTLCTDFVDACKSLLWRKAEFAYKIFANRLTTINKSLNPKFSLVIACYDFADYVLEESEKTRPFEGKSGVDDVAAILSRIKKCIPQQSTDLYVEVVNKEVAESITRKRLHRELDSLQREHGDLLLGPSLKPHNMRHMKRDEWKTSEVSLPLNIDPSQVESLLHTLDKMRLKIWPSTEEVKPGANERMCLFKAIALNRWDAEQNLKEMMAQLRIAFCLQLKRCNETAQDRATFAERYSHVIPPGTDWKRDWKSYLNNAEREDWPGDLLCLAVISERLFPQPLNAVVWGSGMSQPMQINEEKNFYCYAILSETDNWYDFRIVRSKSRIVEEEEALASERSLRMRVRSVVMLVTYKMLDEIGGKFEELCDRAMGCKVKIYVPKPVFDKITGTSKLSKGMNKIERYIACQIHNPMFMLESRDDARAMQGLDNNKMDQIVVCAKSLQNKKSNLVVVVALEKEAAYMQCMQLGIPVFTPGFGTPVEQSFPAAGMMDILEKLATRRHKDPASFFEEEWRKKRGIVQTEP</sequence>
<evidence type="ECO:0000256" key="1">
    <source>
        <dbReference type="SAM" id="MobiDB-lite"/>
    </source>
</evidence>
<reference evidence="4" key="2">
    <citation type="submission" date="2012-11" db="EMBL/GenBank/DDBJ databases">
        <authorList>
            <person name="Kuo A."/>
            <person name="Curtis B.A."/>
            <person name="Tanifuji G."/>
            <person name="Burki F."/>
            <person name="Gruber A."/>
            <person name="Irimia M."/>
            <person name="Maruyama S."/>
            <person name="Arias M.C."/>
            <person name="Ball S.G."/>
            <person name="Gile G.H."/>
            <person name="Hirakawa Y."/>
            <person name="Hopkins J.F."/>
            <person name="Rensing S.A."/>
            <person name="Schmutz J."/>
            <person name="Symeonidi A."/>
            <person name="Elias M."/>
            <person name="Eveleigh R.J."/>
            <person name="Herman E.K."/>
            <person name="Klute M.J."/>
            <person name="Nakayama T."/>
            <person name="Obornik M."/>
            <person name="Reyes-Prieto A."/>
            <person name="Armbrust E.V."/>
            <person name="Aves S.J."/>
            <person name="Beiko R.G."/>
            <person name="Coutinho P."/>
            <person name="Dacks J.B."/>
            <person name="Durnford D.G."/>
            <person name="Fast N.M."/>
            <person name="Green B.R."/>
            <person name="Grisdale C."/>
            <person name="Hempe F."/>
            <person name="Henrissat B."/>
            <person name="Hoppner M.P."/>
            <person name="Ishida K.-I."/>
            <person name="Kim E."/>
            <person name="Koreny L."/>
            <person name="Kroth P.G."/>
            <person name="Liu Y."/>
            <person name="Malik S.-B."/>
            <person name="Maier U.G."/>
            <person name="McRose D."/>
            <person name="Mock T."/>
            <person name="Neilson J.A."/>
            <person name="Onodera N.T."/>
            <person name="Poole A.M."/>
            <person name="Pritham E.J."/>
            <person name="Richards T.A."/>
            <person name="Rocap G."/>
            <person name="Roy S.W."/>
            <person name="Sarai C."/>
            <person name="Schaack S."/>
            <person name="Shirato S."/>
            <person name="Slamovits C.H."/>
            <person name="Spencer D.F."/>
            <person name="Suzuki S."/>
            <person name="Worden A.Z."/>
            <person name="Zauner S."/>
            <person name="Barry K."/>
            <person name="Bell C."/>
            <person name="Bharti A.K."/>
            <person name="Crow J.A."/>
            <person name="Grimwood J."/>
            <person name="Kramer R."/>
            <person name="Lindquist E."/>
            <person name="Lucas S."/>
            <person name="Salamov A."/>
            <person name="McFadden G.I."/>
            <person name="Lane C.E."/>
            <person name="Keeling P.J."/>
            <person name="Gray M.W."/>
            <person name="Grigoriev I.V."/>
            <person name="Archibald J.M."/>
        </authorList>
    </citation>
    <scope>NUCLEOTIDE SEQUENCE</scope>
    <source>
        <strain evidence="4">CCMP2712</strain>
    </source>
</reference>
<dbReference type="EMBL" id="JH992983">
    <property type="protein sequence ID" value="EKX48986.1"/>
    <property type="molecule type" value="Genomic_DNA"/>
</dbReference>
<evidence type="ECO:0000313" key="3">
    <source>
        <dbReference type="EnsemblProtists" id="EKX48986"/>
    </source>
</evidence>
<dbReference type="RefSeq" id="XP_005835966.1">
    <property type="nucleotide sequence ID" value="XM_005835909.1"/>
</dbReference>
<name>L1JKF9_GUITC</name>
<feature type="region of interest" description="Disordered" evidence="1">
    <location>
        <begin position="1"/>
        <end position="56"/>
    </location>
</feature>
<gene>
    <name evidence="2" type="ORF">GUITHDRAFT_136181</name>
</gene>
<evidence type="ECO:0000313" key="4">
    <source>
        <dbReference type="Proteomes" id="UP000011087"/>
    </source>
</evidence>
<proteinExistence type="predicted"/>
<protein>
    <submittedName>
        <fullName evidence="2 3">Uncharacterized protein</fullName>
    </submittedName>
</protein>